<dbReference type="InterPro" id="IPR051092">
    <property type="entry name" value="FYVE_RhoGEF_PH"/>
</dbReference>
<feature type="region of interest" description="Disordered" evidence="1">
    <location>
        <begin position="126"/>
        <end position="212"/>
    </location>
</feature>
<dbReference type="PANTHER" id="PTHR12673">
    <property type="entry name" value="FACIOGENITAL DYSPLASIA PROTEIN"/>
    <property type="match status" value="1"/>
</dbReference>
<accession>A0A9W8AWA2</accession>
<protein>
    <recommendedName>
        <fullName evidence="3">DH domain-containing protein</fullName>
    </recommendedName>
</protein>
<evidence type="ECO:0000313" key="4">
    <source>
        <dbReference type="EMBL" id="KAJ1969100.1"/>
    </source>
</evidence>
<evidence type="ECO:0000256" key="2">
    <source>
        <dbReference type="SAM" id="SignalP"/>
    </source>
</evidence>
<dbReference type="PANTHER" id="PTHR12673:SF159">
    <property type="entry name" value="LD03170P"/>
    <property type="match status" value="1"/>
</dbReference>
<dbReference type="PROSITE" id="PS50010">
    <property type="entry name" value="DH_2"/>
    <property type="match status" value="1"/>
</dbReference>
<keyword evidence="2" id="KW-0732">Signal</keyword>
<dbReference type="GO" id="GO:0005085">
    <property type="term" value="F:guanyl-nucleotide exchange factor activity"/>
    <property type="evidence" value="ECO:0007669"/>
    <property type="project" value="InterPro"/>
</dbReference>
<evidence type="ECO:0000259" key="3">
    <source>
        <dbReference type="PROSITE" id="PS50010"/>
    </source>
</evidence>
<dbReference type="Pfam" id="PF00621">
    <property type="entry name" value="RhoGEF"/>
    <property type="match status" value="1"/>
</dbReference>
<organism evidence="4 5">
    <name type="scientific">Dispira parvispora</name>
    <dbReference type="NCBI Taxonomy" id="1520584"/>
    <lineage>
        <taxon>Eukaryota</taxon>
        <taxon>Fungi</taxon>
        <taxon>Fungi incertae sedis</taxon>
        <taxon>Zoopagomycota</taxon>
        <taxon>Kickxellomycotina</taxon>
        <taxon>Dimargaritomycetes</taxon>
        <taxon>Dimargaritales</taxon>
        <taxon>Dimargaritaceae</taxon>
        <taxon>Dispira</taxon>
    </lineage>
</organism>
<feature type="compositionally biased region" description="Low complexity" evidence="1">
    <location>
        <begin position="173"/>
        <end position="204"/>
    </location>
</feature>
<keyword evidence="5" id="KW-1185">Reference proteome</keyword>
<comment type="caution">
    <text evidence="4">The sequence shown here is derived from an EMBL/GenBank/DDBJ whole genome shotgun (WGS) entry which is preliminary data.</text>
</comment>
<dbReference type="SMART" id="SM00325">
    <property type="entry name" value="RhoGEF"/>
    <property type="match status" value="1"/>
</dbReference>
<dbReference type="AlphaFoldDB" id="A0A9W8AWA2"/>
<dbReference type="SUPFAM" id="SSF48065">
    <property type="entry name" value="DBL homology domain (DH-domain)"/>
    <property type="match status" value="1"/>
</dbReference>
<gene>
    <name evidence="4" type="ORF">IWQ62_000841</name>
</gene>
<feature type="region of interest" description="Disordered" evidence="1">
    <location>
        <begin position="246"/>
        <end position="292"/>
    </location>
</feature>
<reference evidence="4" key="1">
    <citation type="submission" date="2022-07" db="EMBL/GenBank/DDBJ databases">
        <title>Phylogenomic reconstructions and comparative analyses of Kickxellomycotina fungi.</title>
        <authorList>
            <person name="Reynolds N.K."/>
            <person name="Stajich J.E."/>
            <person name="Barry K."/>
            <person name="Grigoriev I.V."/>
            <person name="Crous P."/>
            <person name="Smith M.E."/>
        </authorList>
    </citation>
    <scope>NUCLEOTIDE SEQUENCE</scope>
    <source>
        <strain evidence="4">RSA 1196</strain>
    </source>
</reference>
<feature type="region of interest" description="Disordered" evidence="1">
    <location>
        <begin position="308"/>
        <end position="383"/>
    </location>
</feature>
<feature type="domain" description="DH" evidence="3">
    <location>
        <begin position="536"/>
        <end position="724"/>
    </location>
</feature>
<dbReference type="Proteomes" id="UP001150925">
    <property type="component" value="Unassembled WGS sequence"/>
</dbReference>
<sequence>MGGIHGAFVATLSLPFTFAVHKPLPAVVKELVPLQKAEPPEHYLTDAKYNGIGKTKIHVYVEDIRTYCTCVHQGNVGDMPKLQEPEVPTFEIIFRLRLLLLRPHSSQLKSVPKMASPRLISMHTLPTTRSPLASDPCLSQSPPEKNTVKEKEKVASPGLRSLDIRNSVKAIRTRSNTSHSSVQSTKSSTLPNKSSLHSLRDSSSPVAELNRQRSSDALSGILTRTPARVVSAKVVNLTELTTTPKVLEHVSPGSKSAGMAEESPVTKNRSTERPSLAGRQNSSPNVIVGPRGSSLRVTSFIGTKISSFAPTPLNKVTKGPLPPAPTPTPPPTSDLVNSSPVEQGSQHSPPLTPLNKKLPTQSSSVKSTPQVSDAPTSRRVSLVRKEGTLRKTWDSKSFLPRLSTVSTLCPDKLFVPVSPATSHSNEDLEALVDEQGNVFLHPGNGVQAIETAEPDIASDNQLASIYRHKSLPPPPPENDPSEDLTSSEPPQIDNDPPESIPEPVSPNDEEDSSELIRRPSRAISEFRKVTIKRSVMQKHIVNEIVTTEKTFMEALKVIQSTWMDPAFDGIAPHSQVMDPLDARTIFKGIDELLEHTTTFYQELQDVMGDMDDYRGGIAQVFLKPHRRWEAFPLFMRNLYHAKDVIRSNMANKGFAKFHAQSMQSRVSKNATLDSLLILPLQRITRYNLLLDKLLKQTPRRHWEHSQLKEAMTMIEKHTVECNEDPGEITLDCPFYPIVRDFRNVPVMIYRPSRTFILDSRAHEMRSDLPVHLLLFDDVLLVAVGPSTRSWPTVTKRNWTCTQLIDLMDLSVLSRTCAEGNKYITILSVAPPSSRGGRHSSAFDFRTSTMSSLPDPEMSFFARQSIKFSTVANRSKTSLMGSPGFLPSPPFDDNTRPVSRHSQRSLISLGECNTPHWSIATTHSNVSALSIAGGVGNKNANSTSDYQSIGFAINNNGEKQSDFNTHEPVFFTLQHPDEASEKVFSQALDKQITKVRLTKYVPPPSTE</sequence>
<feature type="compositionally biased region" description="Polar residues" evidence="1">
    <location>
        <begin position="361"/>
        <end position="379"/>
    </location>
</feature>
<proteinExistence type="predicted"/>
<dbReference type="EMBL" id="JANBPY010000095">
    <property type="protein sequence ID" value="KAJ1969100.1"/>
    <property type="molecule type" value="Genomic_DNA"/>
</dbReference>
<dbReference type="OrthoDB" id="660555at2759"/>
<name>A0A9W8AWA2_9FUNG</name>
<feature type="compositionally biased region" description="Pro residues" evidence="1">
    <location>
        <begin position="320"/>
        <end position="332"/>
    </location>
</feature>
<dbReference type="CDD" id="cd00160">
    <property type="entry name" value="RhoGEF"/>
    <property type="match status" value="1"/>
</dbReference>
<dbReference type="InterPro" id="IPR035899">
    <property type="entry name" value="DBL_dom_sf"/>
</dbReference>
<dbReference type="Gene3D" id="1.20.900.10">
    <property type="entry name" value="Dbl homology (DH) domain"/>
    <property type="match status" value="1"/>
</dbReference>
<dbReference type="InterPro" id="IPR000219">
    <property type="entry name" value="DH_dom"/>
</dbReference>
<evidence type="ECO:0000313" key="5">
    <source>
        <dbReference type="Proteomes" id="UP001150925"/>
    </source>
</evidence>
<feature type="compositionally biased region" description="Polar residues" evidence="1">
    <location>
        <begin position="126"/>
        <end position="144"/>
    </location>
</feature>
<feature type="region of interest" description="Disordered" evidence="1">
    <location>
        <begin position="466"/>
        <end position="519"/>
    </location>
</feature>
<evidence type="ECO:0000256" key="1">
    <source>
        <dbReference type="SAM" id="MobiDB-lite"/>
    </source>
</evidence>
<dbReference type="GO" id="GO:0005737">
    <property type="term" value="C:cytoplasm"/>
    <property type="evidence" value="ECO:0007669"/>
    <property type="project" value="TreeGrafter"/>
</dbReference>
<feature type="compositionally biased region" description="Polar residues" evidence="1">
    <location>
        <begin position="334"/>
        <end position="348"/>
    </location>
</feature>
<feature type="chain" id="PRO_5040904222" description="DH domain-containing protein" evidence="2">
    <location>
        <begin position="20"/>
        <end position="1006"/>
    </location>
</feature>
<feature type="signal peptide" evidence="2">
    <location>
        <begin position="1"/>
        <end position="19"/>
    </location>
</feature>